<dbReference type="AlphaFoldDB" id="A0AAD7BDT9"/>
<evidence type="ECO:0000256" key="2">
    <source>
        <dbReference type="SAM" id="Phobius"/>
    </source>
</evidence>
<gene>
    <name evidence="4" type="ORF">FB45DRAFT_1103376</name>
</gene>
<feature type="transmembrane region" description="Helical" evidence="2">
    <location>
        <begin position="183"/>
        <end position="203"/>
    </location>
</feature>
<proteinExistence type="predicted"/>
<evidence type="ECO:0000313" key="4">
    <source>
        <dbReference type="EMBL" id="KAJ7618013.1"/>
    </source>
</evidence>
<evidence type="ECO:0000259" key="3">
    <source>
        <dbReference type="Pfam" id="PF20152"/>
    </source>
</evidence>
<keyword evidence="2" id="KW-0472">Membrane</keyword>
<dbReference type="InterPro" id="IPR045339">
    <property type="entry name" value="DUF6534"/>
</dbReference>
<evidence type="ECO:0000256" key="1">
    <source>
        <dbReference type="SAM" id="MobiDB-lite"/>
    </source>
</evidence>
<keyword evidence="5" id="KW-1185">Reference proteome</keyword>
<name>A0AAD7BDT9_9AGAR</name>
<comment type="caution">
    <text evidence="4">The sequence shown here is derived from an EMBL/GenBank/DDBJ whole genome shotgun (WGS) entry which is preliminary data.</text>
</comment>
<feature type="domain" description="DUF6534" evidence="3">
    <location>
        <begin position="224"/>
        <end position="310"/>
    </location>
</feature>
<feature type="transmembrane region" description="Helical" evidence="2">
    <location>
        <begin position="259"/>
        <end position="281"/>
    </location>
</feature>
<reference evidence="4" key="1">
    <citation type="submission" date="2023-03" db="EMBL/GenBank/DDBJ databases">
        <title>Massive genome expansion in bonnet fungi (Mycena s.s.) driven by repeated elements and novel gene families across ecological guilds.</title>
        <authorList>
            <consortium name="Lawrence Berkeley National Laboratory"/>
            <person name="Harder C.B."/>
            <person name="Miyauchi S."/>
            <person name="Viragh M."/>
            <person name="Kuo A."/>
            <person name="Thoen E."/>
            <person name="Andreopoulos B."/>
            <person name="Lu D."/>
            <person name="Skrede I."/>
            <person name="Drula E."/>
            <person name="Henrissat B."/>
            <person name="Morin E."/>
            <person name="Kohler A."/>
            <person name="Barry K."/>
            <person name="LaButti K."/>
            <person name="Morin E."/>
            <person name="Salamov A."/>
            <person name="Lipzen A."/>
            <person name="Mereny Z."/>
            <person name="Hegedus B."/>
            <person name="Baldrian P."/>
            <person name="Stursova M."/>
            <person name="Weitz H."/>
            <person name="Taylor A."/>
            <person name="Grigoriev I.V."/>
            <person name="Nagy L.G."/>
            <person name="Martin F."/>
            <person name="Kauserud H."/>
        </authorList>
    </citation>
    <scope>NUCLEOTIDE SEQUENCE</scope>
    <source>
        <strain evidence="4">9284</strain>
    </source>
</reference>
<feature type="transmembrane region" description="Helical" evidence="2">
    <location>
        <begin position="148"/>
        <end position="171"/>
    </location>
</feature>
<feature type="transmembrane region" description="Helical" evidence="2">
    <location>
        <begin position="215"/>
        <end position="239"/>
    </location>
</feature>
<feature type="compositionally biased region" description="Basic and acidic residues" evidence="1">
    <location>
        <begin position="315"/>
        <end position="334"/>
    </location>
</feature>
<protein>
    <recommendedName>
        <fullName evidence="3">DUF6534 domain-containing protein</fullName>
    </recommendedName>
</protein>
<dbReference type="EMBL" id="JARKIF010000020">
    <property type="protein sequence ID" value="KAJ7618013.1"/>
    <property type="molecule type" value="Genomic_DNA"/>
</dbReference>
<keyword evidence="2" id="KW-0812">Transmembrane</keyword>
<dbReference type="PANTHER" id="PTHR40465">
    <property type="entry name" value="CHROMOSOME 1, WHOLE GENOME SHOTGUN SEQUENCE"/>
    <property type="match status" value="1"/>
</dbReference>
<keyword evidence="2" id="KW-1133">Transmembrane helix</keyword>
<evidence type="ECO:0000313" key="5">
    <source>
        <dbReference type="Proteomes" id="UP001221142"/>
    </source>
</evidence>
<feature type="transmembrane region" description="Helical" evidence="2">
    <location>
        <begin position="74"/>
        <end position="95"/>
    </location>
</feature>
<feature type="transmembrane region" description="Helical" evidence="2">
    <location>
        <begin position="107"/>
        <end position="128"/>
    </location>
</feature>
<organism evidence="4 5">
    <name type="scientific">Roridomyces roridus</name>
    <dbReference type="NCBI Taxonomy" id="1738132"/>
    <lineage>
        <taxon>Eukaryota</taxon>
        <taxon>Fungi</taxon>
        <taxon>Dikarya</taxon>
        <taxon>Basidiomycota</taxon>
        <taxon>Agaricomycotina</taxon>
        <taxon>Agaricomycetes</taxon>
        <taxon>Agaricomycetidae</taxon>
        <taxon>Agaricales</taxon>
        <taxon>Marasmiineae</taxon>
        <taxon>Mycenaceae</taxon>
        <taxon>Roridomyces</taxon>
    </lineage>
</organism>
<dbReference type="PANTHER" id="PTHR40465:SF1">
    <property type="entry name" value="DUF6534 DOMAIN-CONTAINING PROTEIN"/>
    <property type="match status" value="1"/>
</dbReference>
<dbReference type="Proteomes" id="UP001221142">
    <property type="component" value="Unassembled WGS sequence"/>
</dbReference>
<sequence length="334" mass="36852">MALVLTHCNCFNTAIYIVFLLRGIDMAMRYFRIQSYYLPQQAECPQAPTTLVGAPQSPLYTPPDTQVDWTTAELFGMFFNYALMGALSVQVYRYYCSFPNDRVVVKVLVFSIFAVQLLETGMMSYAGYTTFGSGYGTAPILNQATSTWLAEAVLPSLVITAVQFFYAYRLYSFSGSRIIRGAVILLSVIQLILLLFGGIYFRIHADFAQSPGQATALIIGLSSSAACDLLISVSIAYYLRRGYVISTVMHGVVSRLVRYTIETGALPAFSALSQIFLIMAFPRRGFFEGNTWVGQKLYANSLLALLNARAVTVGGRHDPSPSEKMAELDVSSRA</sequence>
<feature type="region of interest" description="Disordered" evidence="1">
    <location>
        <begin position="313"/>
        <end position="334"/>
    </location>
</feature>
<accession>A0AAD7BDT9</accession>
<dbReference type="Pfam" id="PF20152">
    <property type="entry name" value="DUF6534"/>
    <property type="match status" value="1"/>
</dbReference>